<reference evidence="2" key="1">
    <citation type="journal article" date="2012" name="Science">
        <title>The Paleozoic origin of enzymatic lignin decomposition reconstructed from 31 fungal genomes.</title>
        <authorList>
            <person name="Floudas D."/>
            <person name="Binder M."/>
            <person name="Riley R."/>
            <person name="Barry K."/>
            <person name="Blanchette R.A."/>
            <person name="Henrissat B."/>
            <person name="Martinez A.T."/>
            <person name="Otillar R."/>
            <person name="Spatafora J.W."/>
            <person name="Yadav J.S."/>
            <person name="Aerts A."/>
            <person name="Benoit I."/>
            <person name="Boyd A."/>
            <person name="Carlson A."/>
            <person name="Copeland A."/>
            <person name="Coutinho P.M."/>
            <person name="de Vries R.P."/>
            <person name="Ferreira P."/>
            <person name="Findley K."/>
            <person name="Foster B."/>
            <person name="Gaskell J."/>
            <person name="Glotzer D."/>
            <person name="Gorecki P."/>
            <person name="Heitman J."/>
            <person name="Hesse C."/>
            <person name="Hori C."/>
            <person name="Igarashi K."/>
            <person name="Jurgens J.A."/>
            <person name="Kallen N."/>
            <person name="Kersten P."/>
            <person name="Kohler A."/>
            <person name="Kuees U."/>
            <person name="Kumar T.K.A."/>
            <person name="Kuo A."/>
            <person name="LaButti K."/>
            <person name="Larrondo L.F."/>
            <person name="Lindquist E."/>
            <person name="Ling A."/>
            <person name="Lombard V."/>
            <person name="Lucas S."/>
            <person name="Lundell T."/>
            <person name="Martin R."/>
            <person name="McLaughlin D.J."/>
            <person name="Morgenstern I."/>
            <person name="Morin E."/>
            <person name="Murat C."/>
            <person name="Nagy L.G."/>
            <person name="Nolan M."/>
            <person name="Ohm R.A."/>
            <person name="Patyshakuliyeva A."/>
            <person name="Rokas A."/>
            <person name="Ruiz-Duenas F.J."/>
            <person name="Sabat G."/>
            <person name="Salamov A."/>
            <person name="Samejima M."/>
            <person name="Schmutz J."/>
            <person name="Slot J.C."/>
            <person name="St John F."/>
            <person name="Stenlid J."/>
            <person name="Sun H."/>
            <person name="Sun S."/>
            <person name="Syed K."/>
            <person name="Tsang A."/>
            <person name="Wiebenga A."/>
            <person name="Young D."/>
            <person name="Pisabarro A."/>
            <person name="Eastwood D.C."/>
            <person name="Martin F."/>
            <person name="Cullen D."/>
            <person name="Grigoriev I.V."/>
            <person name="Hibbett D.S."/>
        </authorList>
    </citation>
    <scope>NUCLEOTIDE SEQUENCE [LARGE SCALE GENOMIC DNA]</scope>
    <source>
        <strain evidence="2">FP-91666</strain>
    </source>
</reference>
<protein>
    <recommendedName>
        <fullName evidence="3">DUF4218 domain-containing protein</fullName>
    </recommendedName>
</protein>
<dbReference type="eggNOG" id="ENOG502SV4Z">
    <property type="taxonomic scope" value="Eukaryota"/>
</dbReference>
<dbReference type="GeneID" id="18806603"/>
<dbReference type="RefSeq" id="XP_007311876.1">
    <property type="nucleotide sequence ID" value="XM_007311814.1"/>
</dbReference>
<dbReference type="PANTHER" id="PTHR46579:SF1">
    <property type="entry name" value="F5_8 TYPE C DOMAIN-CONTAINING PROTEIN"/>
    <property type="match status" value="1"/>
</dbReference>
<organism evidence="1 2">
    <name type="scientific">Stereum hirsutum (strain FP-91666)</name>
    <name type="common">White-rot fungus</name>
    <dbReference type="NCBI Taxonomy" id="721885"/>
    <lineage>
        <taxon>Eukaryota</taxon>
        <taxon>Fungi</taxon>
        <taxon>Dikarya</taxon>
        <taxon>Basidiomycota</taxon>
        <taxon>Agaricomycotina</taxon>
        <taxon>Agaricomycetes</taxon>
        <taxon>Russulales</taxon>
        <taxon>Stereaceae</taxon>
        <taxon>Stereum</taxon>
    </lineage>
</organism>
<dbReference type="OrthoDB" id="2404451at2759"/>
<keyword evidence="2" id="KW-1185">Reference proteome</keyword>
<dbReference type="PANTHER" id="PTHR46579">
    <property type="entry name" value="F5/8 TYPE C DOMAIN-CONTAINING PROTEIN-RELATED"/>
    <property type="match status" value="1"/>
</dbReference>
<name>R7RVH8_STEHR</name>
<sequence>MHLLWENTMKNLISLWTGDFKGLDVGSGTYQFEKQVWDAIGDATAASGSTIPSCYTSARPPNVASNRSATTADSWSFWTLFLGPVLLRRRFTHQKYYEHFVDLVVLLHICLQFTITAGDVVRLREGFALWVEKFEELYYQYDPSRLSTCPVTVHALLHIADTIEACGPVWAYWEFPMERYCGLIRPAIKSRKHPYASLDRFVIESAQILQIQLIYNLQDPSISLHPRKNEITMRSGLSNPAYPTCTLLTPRRTVESSSPLIAKITKTLATRFDAHRQFAALRCCIAEAFIEEWGRVAIDEGDVLYTASTVNGTPGEDRRDATYVRYHIMVDKFAHLRNVEPVYIPQTQYGHLQHVVAIHLQRCPTLGIEEPEVVFLAGVTTCEIEATHGLLDIQYYSHESKTEEFMDLSCVQCLVARVKDIGRRWAILDRSGSLSRPNFVDT</sequence>
<proteinExistence type="predicted"/>
<dbReference type="EMBL" id="JH687440">
    <property type="protein sequence ID" value="EIM79024.1"/>
    <property type="molecule type" value="Genomic_DNA"/>
</dbReference>
<gene>
    <name evidence="1" type="ORF">STEHIDRAFT_70001</name>
</gene>
<evidence type="ECO:0000313" key="1">
    <source>
        <dbReference type="EMBL" id="EIM79024.1"/>
    </source>
</evidence>
<evidence type="ECO:0000313" key="2">
    <source>
        <dbReference type="Proteomes" id="UP000053927"/>
    </source>
</evidence>
<dbReference type="Proteomes" id="UP000053927">
    <property type="component" value="Unassembled WGS sequence"/>
</dbReference>
<dbReference type="KEGG" id="shs:STEHIDRAFT_70001"/>
<accession>R7RVH8</accession>
<dbReference type="OMA" id="GASHERH"/>
<dbReference type="AlphaFoldDB" id="R7RVH8"/>
<evidence type="ECO:0008006" key="3">
    <source>
        <dbReference type="Google" id="ProtNLM"/>
    </source>
</evidence>